<dbReference type="Proteomes" id="UP000256645">
    <property type="component" value="Unassembled WGS sequence"/>
</dbReference>
<sequence>MPFDDPSLVDVEQHKQAPISLLGLPIEIQESIFKWVYPPGSRYQRSTRALMTCRAIYRVAHPIFLRNYLFDCQPIESLATHLSHGGKAWESDIQQLYRNANERHASSSAADEQRAQSLEESFQEVYSISPSVPPPGGSHRDLTMQSFARRWFRKNPLGIFLQKIGRERAAAIRHLRISWGDNECVESNTSYPCGVAVPLAPYAMQVMACVCRLWLPDLTDLILDRLHDNADYFCESCNELGWEDPLVRARARKKDAGYSGTDPERDGVRSWRETSRPLRTLTEACEKLRCLALVKWHDNGMYVHPEVWWSVVKREGLEFVLEHADAQYSEYDSHQQWRFVGKGNAGFWHVGKRSNDTAEFYA</sequence>
<name>A0A3D8STN9_9HELO</name>
<evidence type="ECO:0000313" key="2">
    <source>
        <dbReference type="Proteomes" id="UP000256645"/>
    </source>
</evidence>
<dbReference type="AlphaFoldDB" id="A0A3D8STN9"/>
<organism evidence="1 2">
    <name type="scientific">Coleophoma cylindrospora</name>
    <dbReference type="NCBI Taxonomy" id="1849047"/>
    <lineage>
        <taxon>Eukaryota</taxon>
        <taxon>Fungi</taxon>
        <taxon>Dikarya</taxon>
        <taxon>Ascomycota</taxon>
        <taxon>Pezizomycotina</taxon>
        <taxon>Leotiomycetes</taxon>
        <taxon>Helotiales</taxon>
        <taxon>Dermateaceae</taxon>
        <taxon>Coleophoma</taxon>
    </lineage>
</organism>
<accession>A0A3D8STN9</accession>
<proteinExistence type="predicted"/>
<dbReference type="EMBL" id="PDLM01000001">
    <property type="protein sequence ID" value="RDW89669.1"/>
    <property type="molecule type" value="Genomic_DNA"/>
</dbReference>
<evidence type="ECO:0000313" key="1">
    <source>
        <dbReference type="EMBL" id="RDW89669.1"/>
    </source>
</evidence>
<protein>
    <submittedName>
        <fullName evidence="1">Uncharacterized protein</fullName>
    </submittedName>
</protein>
<gene>
    <name evidence="1" type="ORF">BP6252_01701</name>
</gene>
<comment type="caution">
    <text evidence="1">The sequence shown here is derived from an EMBL/GenBank/DDBJ whole genome shotgun (WGS) entry which is preliminary data.</text>
</comment>
<reference evidence="1 2" key="1">
    <citation type="journal article" date="2018" name="IMA Fungus">
        <title>IMA Genome-F 9: Draft genome sequence of Annulohypoxylon stygium, Aspergillus mulundensis, Berkeleyomyces basicola (syn. Thielaviopsis basicola), Ceratocystis smalleyi, two Cercospora beticola strains, Coleophoma cylindrospora, Fusarium fracticaudum, Phialophora cf. hyalina, and Morchella septimelata.</title>
        <authorList>
            <person name="Wingfield B.D."/>
            <person name="Bills G.F."/>
            <person name="Dong Y."/>
            <person name="Huang W."/>
            <person name="Nel W.J."/>
            <person name="Swalarsk-Parry B.S."/>
            <person name="Vaghefi N."/>
            <person name="Wilken P.M."/>
            <person name="An Z."/>
            <person name="de Beer Z.W."/>
            <person name="De Vos L."/>
            <person name="Chen L."/>
            <person name="Duong T.A."/>
            <person name="Gao Y."/>
            <person name="Hammerbacher A."/>
            <person name="Kikkert J.R."/>
            <person name="Li Y."/>
            <person name="Li H."/>
            <person name="Li K."/>
            <person name="Li Q."/>
            <person name="Liu X."/>
            <person name="Ma X."/>
            <person name="Naidoo K."/>
            <person name="Pethybridge S.J."/>
            <person name="Sun J."/>
            <person name="Steenkamp E.T."/>
            <person name="van der Nest M.A."/>
            <person name="van Wyk S."/>
            <person name="Wingfield M.J."/>
            <person name="Xiong C."/>
            <person name="Yue Q."/>
            <person name="Zhang X."/>
        </authorList>
    </citation>
    <scope>NUCLEOTIDE SEQUENCE [LARGE SCALE GENOMIC DNA]</scope>
    <source>
        <strain evidence="1 2">BP6252</strain>
    </source>
</reference>
<keyword evidence="2" id="KW-1185">Reference proteome</keyword>